<name>A0A6G1HVG1_9PEZI</name>
<accession>A0A6G1HVG1</accession>
<dbReference type="EMBL" id="ML996697">
    <property type="protein sequence ID" value="KAF2399725.1"/>
    <property type="molecule type" value="Genomic_DNA"/>
</dbReference>
<dbReference type="AlphaFoldDB" id="A0A6G1HVG1"/>
<gene>
    <name evidence="1" type="ORF">EJ06DRAFT_63332</name>
</gene>
<proteinExistence type="predicted"/>
<sequence length="167" mass="18554">MMWRGCRMPPPSIVSSCITSRSVSLLPVSVSARDCLLQLSCFIVSLARRHSCFIFLYSTSCPHNTLDSSVYVNEQKPLFHLFSASPVQQLAIVMCHTGSTRSWRQILGTRISCGVRGRSRFGGRGSVLVSREVVSVIRLASEGEPVLWTKPRWVRVRTWVRVGSAGA</sequence>
<protein>
    <submittedName>
        <fullName evidence="1">Uncharacterized protein</fullName>
    </submittedName>
</protein>
<organism evidence="1 2">
    <name type="scientific">Trichodelitschia bisporula</name>
    <dbReference type="NCBI Taxonomy" id="703511"/>
    <lineage>
        <taxon>Eukaryota</taxon>
        <taxon>Fungi</taxon>
        <taxon>Dikarya</taxon>
        <taxon>Ascomycota</taxon>
        <taxon>Pezizomycotina</taxon>
        <taxon>Dothideomycetes</taxon>
        <taxon>Dothideomycetes incertae sedis</taxon>
        <taxon>Phaeotrichales</taxon>
        <taxon>Phaeotrichaceae</taxon>
        <taxon>Trichodelitschia</taxon>
    </lineage>
</organism>
<evidence type="ECO:0000313" key="2">
    <source>
        <dbReference type="Proteomes" id="UP000799640"/>
    </source>
</evidence>
<dbReference type="Proteomes" id="UP000799640">
    <property type="component" value="Unassembled WGS sequence"/>
</dbReference>
<keyword evidence="2" id="KW-1185">Reference proteome</keyword>
<reference evidence="1" key="1">
    <citation type="journal article" date="2020" name="Stud. Mycol.">
        <title>101 Dothideomycetes genomes: a test case for predicting lifestyles and emergence of pathogens.</title>
        <authorList>
            <person name="Haridas S."/>
            <person name="Albert R."/>
            <person name="Binder M."/>
            <person name="Bloem J."/>
            <person name="Labutti K."/>
            <person name="Salamov A."/>
            <person name="Andreopoulos B."/>
            <person name="Baker S."/>
            <person name="Barry K."/>
            <person name="Bills G."/>
            <person name="Bluhm B."/>
            <person name="Cannon C."/>
            <person name="Castanera R."/>
            <person name="Culley D."/>
            <person name="Daum C."/>
            <person name="Ezra D."/>
            <person name="Gonzalez J."/>
            <person name="Henrissat B."/>
            <person name="Kuo A."/>
            <person name="Liang C."/>
            <person name="Lipzen A."/>
            <person name="Lutzoni F."/>
            <person name="Magnuson J."/>
            <person name="Mondo S."/>
            <person name="Nolan M."/>
            <person name="Ohm R."/>
            <person name="Pangilinan J."/>
            <person name="Park H.-J."/>
            <person name="Ramirez L."/>
            <person name="Alfaro M."/>
            <person name="Sun H."/>
            <person name="Tritt A."/>
            <person name="Yoshinaga Y."/>
            <person name="Zwiers L.-H."/>
            <person name="Turgeon B."/>
            <person name="Goodwin S."/>
            <person name="Spatafora J."/>
            <person name="Crous P."/>
            <person name="Grigoriev I."/>
        </authorList>
    </citation>
    <scope>NUCLEOTIDE SEQUENCE</scope>
    <source>
        <strain evidence="1">CBS 262.69</strain>
    </source>
</reference>
<evidence type="ECO:0000313" key="1">
    <source>
        <dbReference type="EMBL" id="KAF2399725.1"/>
    </source>
</evidence>